<dbReference type="RefSeq" id="WP_237377215.1">
    <property type="nucleotide sequence ID" value="NZ_CP071793.1"/>
</dbReference>
<gene>
    <name evidence="1" type="ORF">J3U87_18280</name>
</gene>
<protein>
    <submittedName>
        <fullName evidence="1">Uncharacterized protein</fullName>
    </submittedName>
</protein>
<dbReference type="AlphaFoldDB" id="A0A8A4TC85"/>
<dbReference type="KEGG" id="scor:J3U87_18280"/>
<dbReference type="Proteomes" id="UP000663929">
    <property type="component" value="Chromosome"/>
</dbReference>
<proteinExistence type="predicted"/>
<name>A0A8A4TC85_SULCO</name>
<evidence type="ECO:0000313" key="2">
    <source>
        <dbReference type="Proteomes" id="UP000663929"/>
    </source>
</evidence>
<keyword evidence="2" id="KW-1185">Reference proteome</keyword>
<reference evidence="1" key="1">
    <citation type="submission" date="2021-03" db="EMBL/GenBank/DDBJ databases">
        <title>Acanthopleuribacteraceae sp. M133.</title>
        <authorList>
            <person name="Wang G."/>
        </authorList>
    </citation>
    <scope>NUCLEOTIDE SEQUENCE</scope>
    <source>
        <strain evidence="1">M133</strain>
    </source>
</reference>
<sequence length="109" mass="12820">MNKHPDDVEIKNLEYDHYADLAESSERTGDYPNAIQYIVQKLLSPDYRDHRRWEGRLGDILRKWYKEAEEQGDINLQKKVLTDMIALGFTNLAESLAPPELKKELFKNQ</sequence>
<organism evidence="1 2">
    <name type="scientific">Sulfidibacter corallicola</name>
    <dbReference type="NCBI Taxonomy" id="2818388"/>
    <lineage>
        <taxon>Bacteria</taxon>
        <taxon>Pseudomonadati</taxon>
        <taxon>Acidobacteriota</taxon>
        <taxon>Holophagae</taxon>
        <taxon>Acanthopleuribacterales</taxon>
        <taxon>Acanthopleuribacteraceae</taxon>
        <taxon>Sulfidibacter</taxon>
    </lineage>
</organism>
<evidence type="ECO:0000313" key="1">
    <source>
        <dbReference type="EMBL" id="QTD47546.1"/>
    </source>
</evidence>
<dbReference type="EMBL" id="CP071793">
    <property type="protein sequence ID" value="QTD47546.1"/>
    <property type="molecule type" value="Genomic_DNA"/>
</dbReference>
<accession>A0A8A4TC85</accession>